<protein>
    <submittedName>
        <fullName evidence="2">Uncharacterized protein</fullName>
    </submittedName>
</protein>
<evidence type="ECO:0000313" key="3">
    <source>
        <dbReference type="Proteomes" id="UP000774617"/>
    </source>
</evidence>
<dbReference type="Proteomes" id="UP000774617">
    <property type="component" value="Unassembled WGS sequence"/>
</dbReference>
<feature type="compositionally biased region" description="Basic and acidic residues" evidence="1">
    <location>
        <begin position="594"/>
        <end position="608"/>
    </location>
</feature>
<feature type="region of interest" description="Disordered" evidence="1">
    <location>
        <begin position="446"/>
        <end position="643"/>
    </location>
</feature>
<evidence type="ECO:0000313" key="2">
    <source>
        <dbReference type="EMBL" id="KAH7029956.1"/>
    </source>
</evidence>
<dbReference type="EMBL" id="JAGTJR010000047">
    <property type="protein sequence ID" value="KAH7029956.1"/>
    <property type="molecule type" value="Genomic_DNA"/>
</dbReference>
<reference evidence="2 3" key="1">
    <citation type="journal article" date="2021" name="Nat. Commun.">
        <title>Genetic determinants of endophytism in the Arabidopsis root mycobiome.</title>
        <authorList>
            <person name="Mesny F."/>
            <person name="Miyauchi S."/>
            <person name="Thiergart T."/>
            <person name="Pickel B."/>
            <person name="Atanasova L."/>
            <person name="Karlsson M."/>
            <person name="Huettel B."/>
            <person name="Barry K.W."/>
            <person name="Haridas S."/>
            <person name="Chen C."/>
            <person name="Bauer D."/>
            <person name="Andreopoulos W."/>
            <person name="Pangilinan J."/>
            <person name="LaButti K."/>
            <person name="Riley R."/>
            <person name="Lipzen A."/>
            <person name="Clum A."/>
            <person name="Drula E."/>
            <person name="Henrissat B."/>
            <person name="Kohler A."/>
            <person name="Grigoriev I.V."/>
            <person name="Martin F.M."/>
            <person name="Hacquard S."/>
        </authorList>
    </citation>
    <scope>NUCLEOTIDE SEQUENCE [LARGE SCALE GENOMIC DNA]</scope>
    <source>
        <strain evidence="2 3">MPI-SDFR-AT-0080</strain>
    </source>
</reference>
<gene>
    <name evidence="2" type="ORF">B0J12DRAFT_732523</name>
</gene>
<keyword evidence="3" id="KW-1185">Reference proteome</keyword>
<comment type="caution">
    <text evidence="2">The sequence shown here is derived from an EMBL/GenBank/DDBJ whole genome shotgun (WGS) entry which is preliminary data.</text>
</comment>
<feature type="compositionally biased region" description="Polar residues" evidence="1">
    <location>
        <begin position="565"/>
        <end position="589"/>
    </location>
</feature>
<feature type="compositionally biased region" description="Basic and acidic residues" evidence="1">
    <location>
        <begin position="485"/>
        <end position="498"/>
    </location>
</feature>
<sequence>MPSRRRIGAFGSIFENHAIVAQENTMHGAWTQCGLYVKLDQAQSQGMVSLRLMADFNEVDAKHVTLWLSPENFQRLEAGFDPEKIPLSIKQHLSRNVSFQSYDQILILSLALNTPGRLILPHNASVLTPVSEHQTRARNFQSLCRSTRLLLYIPTSILPETRRTALEQFIGLGATGTLTPLLTDFSRIQRRRGGREATWEIFNIPESPPSYEQQAERATAKQSPANETGAFQKRLAGDFGAVSPGAPVYVSNSDSDTDFSHLLLSPLRPSHAATSPHSGSAQPAAAAHSAPQGKLLQEALRAELNATLPGMMREMLPGVLHEMLPELVRAQLRNLLPGALNEVLLPAEDSSESTSFVDRVIEPLVIQHLPQAVRDYIELEDPLQNYTSAADVAIEETAEDVKLEINLLKEESLKEIEQAEINVVERLTGVDWNVIGKEIMGLTPSQESYGKQLRGGSRKSALRHEHPEQDADREKVEDQGPGEHSGMEDRIFTHEVQEGNRLFSRTGLRYGSQTTTADETEGGSPGQPSPEALHVRSESSYGSSNTTRQNSRTSSPDPQAPASDRSVQPIQNGNQVGLNIGSRRNSNDNIDVGEVDRDEREDHGENEGRPGTQQGGLFGMAWGDSWMYGTTEPDTESDPSRTG</sequence>
<proteinExistence type="predicted"/>
<feature type="region of interest" description="Disordered" evidence="1">
    <location>
        <begin position="268"/>
        <end position="291"/>
    </location>
</feature>
<feature type="region of interest" description="Disordered" evidence="1">
    <location>
        <begin position="205"/>
        <end position="226"/>
    </location>
</feature>
<accession>A0ABQ8FVG1</accession>
<organism evidence="2 3">
    <name type="scientific">Macrophomina phaseolina</name>
    <dbReference type="NCBI Taxonomy" id="35725"/>
    <lineage>
        <taxon>Eukaryota</taxon>
        <taxon>Fungi</taxon>
        <taxon>Dikarya</taxon>
        <taxon>Ascomycota</taxon>
        <taxon>Pezizomycotina</taxon>
        <taxon>Dothideomycetes</taxon>
        <taxon>Dothideomycetes incertae sedis</taxon>
        <taxon>Botryosphaeriales</taxon>
        <taxon>Botryosphaeriaceae</taxon>
        <taxon>Macrophomina</taxon>
    </lineage>
</organism>
<evidence type="ECO:0000256" key="1">
    <source>
        <dbReference type="SAM" id="MobiDB-lite"/>
    </source>
</evidence>
<feature type="compositionally biased region" description="Low complexity" evidence="1">
    <location>
        <begin position="543"/>
        <end position="555"/>
    </location>
</feature>
<name>A0ABQ8FVG1_9PEZI</name>
<feature type="compositionally biased region" description="Basic and acidic residues" evidence="1">
    <location>
        <begin position="462"/>
        <end position="478"/>
    </location>
</feature>